<accession>A0A8S9A1M4</accession>
<organism evidence="2 3">
    <name type="scientific">Sordaria macrospora</name>
    <dbReference type="NCBI Taxonomy" id="5147"/>
    <lineage>
        <taxon>Eukaryota</taxon>
        <taxon>Fungi</taxon>
        <taxon>Dikarya</taxon>
        <taxon>Ascomycota</taxon>
        <taxon>Pezizomycotina</taxon>
        <taxon>Sordariomycetes</taxon>
        <taxon>Sordariomycetidae</taxon>
        <taxon>Sordariales</taxon>
        <taxon>Sordariaceae</taxon>
        <taxon>Sordaria</taxon>
    </lineage>
</organism>
<feature type="transmembrane region" description="Helical" evidence="1">
    <location>
        <begin position="540"/>
        <end position="562"/>
    </location>
</feature>
<evidence type="ECO:0000256" key="1">
    <source>
        <dbReference type="SAM" id="Phobius"/>
    </source>
</evidence>
<feature type="transmembrane region" description="Helical" evidence="1">
    <location>
        <begin position="574"/>
        <end position="598"/>
    </location>
</feature>
<feature type="transmembrane region" description="Helical" evidence="1">
    <location>
        <begin position="699"/>
        <end position="719"/>
    </location>
</feature>
<feature type="transmembrane region" description="Helical" evidence="1">
    <location>
        <begin position="71"/>
        <end position="91"/>
    </location>
</feature>
<protein>
    <submittedName>
        <fullName evidence="2">Uncharacterized protein</fullName>
    </submittedName>
</protein>
<comment type="caution">
    <text evidence="2">The sequence shown here is derived from an EMBL/GenBank/DDBJ whole genome shotgun (WGS) entry which is preliminary data.</text>
</comment>
<dbReference type="PANTHER" id="PTHR35043">
    <property type="entry name" value="TRANSCRIPTION FACTOR DOMAIN-CONTAINING PROTEIN"/>
    <property type="match status" value="1"/>
</dbReference>
<keyword evidence="1" id="KW-0812">Transmembrane</keyword>
<feature type="transmembrane region" description="Helical" evidence="1">
    <location>
        <begin position="667"/>
        <end position="693"/>
    </location>
</feature>
<feature type="transmembrane region" description="Helical" evidence="1">
    <location>
        <begin position="111"/>
        <end position="131"/>
    </location>
</feature>
<dbReference type="VEuPathDB" id="FungiDB:SMAC_01525"/>
<evidence type="ECO:0000313" key="2">
    <source>
        <dbReference type="EMBL" id="KAA8635366.1"/>
    </source>
</evidence>
<feature type="transmembrane region" description="Helical" evidence="1">
    <location>
        <begin position="295"/>
        <end position="315"/>
    </location>
</feature>
<gene>
    <name evidence="2" type="ORF">SMACR_01525</name>
</gene>
<evidence type="ECO:0000313" key="3">
    <source>
        <dbReference type="Proteomes" id="UP000433876"/>
    </source>
</evidence>
<proteinExistence type="predicted"/>
<dbReference type="AlphaFoldDB" id="A0A8S9A1M4"/>
<sequence>MVSFVLLGHFPPILIWWPSRTPHHPVLPFTHAFRSYIFPLTSFTMIHSGIFGSAFTGPADPHFVPEPERRGTFAIFSTCFLTLGLCVWTSLHFNVPGHKETGMRLFLRKTGWMIMGLVCPELIAFTAFQQYTQAKKLTKAMNPPKGSRGHSSRWKAKSKRFWRRMTSCFRHRKNTMDLESSLKPKWTMMHSFLAVMGGFVVEMKDQPGNDDKAEIQSFLPLKSTGTRRTRLTLVPEALRFFKEKGLNSLIPEPSLVHIQDKSKGNTLAKALVCLQASWFCAQCFTRFAQGLAISLLELNTFGHAVCTLIIYGLWWSKPLSIDEPEKIPLDTEGISVEAKLLAAMCTKSKLDNRVSESAHLHKDVHSLVFPVESKGTNELEHRININRKGPVERKFGMFIARRRAFEDLVYSPLGYHFSNRHKTSKEPLFLKVDKSEDLLYLVQMTPAEAKQRIASDMNHGNEWDSIKLRGAGFFDRPIDDATPEERLEEISLVVPYVKVLHSDVRRWQLSLLYHGFDTVPPNLLKDRIGNFPRFGEPGTRFGFCLGFSIFGFIYGGLHCVAWNAPFFTDIEKTLWRVSSLTITATIIPVFLVASWIVFPPFWQDPFGRITEIHTVLQNIQANVKPEDWISLLISWVMWIIPMRKIVRLLPQPWEGFDQDMIKGLTHVAYIMLLILFFVYKVIFDTSVILLLIFYTLTRLYLVVVCFINLAHLPDSAYLVPNWSRYVPHIG</sequence>
<dbReference type="EMBL" id="NMPR01000013">
    <property type="protein sequence ID" value="KAA8635366.1"/>
    <property type="molecule type" value="Genomic_DNA"/>
</dbReference>
<keyword evidence="1" id="KW-1133">Transmembrane helix</keyword>
<dbReference type="Proteomes" id="UP000433876">
    <property type="component" value="Unassembled WGS sequence"/>
</dbReference>
<feature type="transmembrane region" description="Helical" evidence="1">
    <location>
        <begin position="36"/>
        <end position="59"/>
    </location>
</feature>
<dbReference type="PANTHER" id="PTHR35043:SF9">
    <property type="match status" value="1"/>
</dbReference>
<name>A0A8S9A1M4_SORMA</name>
<reference evidence="2 3" key="1">
    <citation type="submission" date="2017-07" db="EMBL/GenBank/DDBJ databases">
        <title>Genome sequence of the Sordaria macrospora wild type strain R19027.</title>
        <authorList>
            <person name="Nowrousian M."/>
            <person name="Teichert I."/>
            <person name="Kueck U."/>
        </authorList>
    </citation>
    <scope>NUCLEOTIDE SEQUENCE [LARGE SCALE GENOMIC DNA]</scope>
    <source>
        <strain evidence="2 3">R19027</strain>
        <tissue evidence="2">Mycelium</tissue>
    </source>
</reference>
<keyword evidence="1" id="KW-0472">Membrane</keyword>